<feature type="transmembrane region" description="Helical" evidence="11">
    <location>
        <begin position="121"/>
        <end position="141"/>
    </location>
</feature>
<organism evidence="13 14">
    <name type="scientific">Mucilaginibacter panaciglaebae</name>
    <dbReference type="NCBI Taxonomy" id="502331"/>
    <lineage>
        <taxon>Bacteria</taxon>
        <taxon>Pseudomonadati</taxon>
        <taxon>Bacteroidota</taxon>
        <taxon>Sphingobacteriia</taxon>
        <taxon>Sphingobacteriales</taxon>
        <taxon>Sphingobacteriaceae</taxon>
        <taxon>Mucilaginibacter</taxon>
    </lineage>
</organism>
<dbReference type="Pfam" id="PF00119">
    <property type="entry name" value="ATP-synt_A"/>
    <property type="match status" value="1"/>
</dbReference>
<reference evidence="14" key="1">
    <citation type="journal article" date="2019" name="Int. J. Syst. Evol. Microbiol.">
        <title>The Global Catalogue of Microorganisms (GCM) 10K type strain sequencing project: providing services to taxonomists for standard genome sequencing and annotation.</title>
        <authorList>
            <consortium name="The Broad Institute Genomics Platform"/>
            <consortium name="The Broad Institute Genome Sequencing Center for Infectious Disease"/>
            <person name="Wu L."/>
            <person name="Ma J."/>
        </authorList>
    </citation>
    <scope>NUCLEOTIDE SEQUENCE [LARGE SCALE GENOMIC DNA]</scope>
    <source>
        <strain evidence="14">JCM 17085</strain>
    </source>
</reference>
<keyword evidence="8 11" id="KW-0406">Ion transport</keyword>
<name>A0ABP7WTB8_9SPHI</name>
<evidence type="ECO:0000256" key="9">
    <source>
        <dbReference type="ARBA" id="ARBA00023136"/>
    </source>
</evidence>
<dbReference type="CDD" id="cd00310">
    <property type="entry name" value="ATP-synt_Fo_a_6"/>
    <property type="match status" value="1"/>
</dbReference>
<evidence type="ECO:0000256" key="10">
    <source>
        <dbReference type="ARBA" id="ARBA00023310"/>
    </source>
</evidence>
<dbReference type="InterPro" id="IPR000568">
    <property type="entry name" value="ATP_synth_F0_asu"/>
</dbReference>
<keyword evidence="10 11" id="KW-0066">ATP synthesis</keyword>
<dbReference type="Gene3D" id="1.20.120.220">
    <property type="entry name" value="ATP synthase, F0 complex, subunit A"/>
    <property type="match status" value="1"/>
</dbReference>
<keyword evidence="11" id="KW-1003">Cell membrane</keyword>
<dbReference type="PANTHER" id="PTHR11410">
    <property type="entry name" value="ATP SYNTHASE SUBUNIT A"/>
    <property type="match status" value="1"/>
</dbReference>
<feature type="transmembrane region" description="Helical" evidence="11">
    <location>
        <begin position="301"/>
        <end position="334"/>
    </location>
</feature>
<dbReference type="PRINTS" id="PR00123">
    <property type="entry name" value="ATPASEA"/>
</dbReference>
<dbReference type="Proteomes" id="UP001500841">
    <property type="component" value="Unassembled WGS sequence"/>
</dbReference>
<evidence type="ECO:0000256" key="12">
    <source>
        <dbReference type="RuleBase" id="RU000483"/>
    </source>
</evidence>
<evidence type="ECO:0000256" key="2">
    <source>
        <dbReference type="ARBA" id="ARBA00006810"/>
    </source>
</evidence>
<dbReference type="PANTHER" id="PTHR11410:SF0">
    <property type="entry name" value="ATP SYNTHASE SUBUNIT A"/>
    <property type="match status" value="1"/>
</dbReference>
<keyword evidence="9 11" id="KW-0472">Membrane</keyword>
<evidence type="ECO:0000313" key="14">
    <source>
        <dbReference type="Proteomes" id="UP001500841"/>
    </source>
</evidence>
<evidence type="ECO:0000313" key="13">
    <source>
        <dbReference type="EMBL" id="GAA4096259.1"/>
    </source>
</evidence>
<evidence type="ECO:0000256" key="3">
    <source>
        <dbReference type="ARBA" id="ARBA00022448"/>
    </source>
</evidence>
<keyword evidence="6 11" id="KW-0375">Hydrogen ion transport</keyword>
<evidence type="ECO:0000256" key="6">
    <source>
        <dbReference type="ARBA" id="ARBA00022781"/>
    </source>
</evidence>
<keyword evidence="5 11" id="KW-0812">Transmembrane</keyword>
<feature type="transmembrane region" description="Helical" evidence="11">
    <location>
        <begin position="238"/>
        <end position="260"/>
    </location>
</feature>
<dbReference type="EMBL" id="BAABCV010000006">
    <property type="protein sequence ID" value="GAA4096259.1"/>
    <property type="molecule type" value="Genomic_DNA"/>
</dbReference>
<dbReference type="InterPro" id="IPR035908">
    <property type="entry name" value="F0_ATP_A_sf"/>
</dbReference>
<keyword evidence="7 11" id="KW-1133">Transmembrane helix</keyword>
<evidence type="ECO:0000256" key="7">
    <source>
        <dbReference type="ARBA" id="ARBA00022989"/>
    </source>
</evidence>
<feature type="transmembrane region" description="Helical" evidence="11">
    <location>
        <begin position="208"/>
        <end position="226"/>
    </location>
</feature>
<evidence type="ECO:0000256" key="8">
    <source>
        <dbReference type="ARBA" id="ARBA00023065"/>
    </source>
</evidence>
<gene>
    <name evidence="11 13" type="primary">atpB</name>
    <name evidence="13" type="ORF">GCM10022392_19310</name>
</gene>
<sequence length="339" mass="38088">MVSVWSLPSFAQEKEHKAEEKFNPKDVIFEHIGDSHSWPVFGDVILPLPVILYTDKGLEVFSSANIREEEVNGKPEKKIYQGKYYSYTAEHDKVAVVDAAGKVNEEASKKILDFSITRNVASMWLGMAILLIVFLSMSSAYRKRSGKAPKGVQSVLEPLVMFVRDDVAIPNIGAKYQRFIPLLLTMFFFILINNLLGLVPFFPGGFNLTGNIAVTMVLALITLVVVNVSGNKYYWKHIFAPDIPLWLYIIMVPVEIIGIISKPFALMIRLFANITAGHIIALSLISLIFIFKTLWVSPASVLFVVFMDVIELLVAFLQAYIFTMLTALFIGMAVEEHHH</sequence>
<dbReference type="HAMAP" id="MF_01393">
    <property type="entry name" value="ATP_synth_a_bact"/>
    <property type="match status" value="1"/>
</dbReference>
<dbReference type="InterPro" id="IPR045083">
    <property type="entry name" value="ATP_synth_F0_asu_bact/mt"/>
</dbReference>
<comment type="similarity">
    <text evidence="2 11 12">Belongs to the ATPase A chain family.</text>
</comment>
<dbReference type="SUPFAM" id="SSF81336">
    <property type="entry name" value="F1F0 ATP synthase subunit A"/>
    <property type="match status" value="1"/>
</dbReference>
<evidence type="ECO:0000256" key="4">
    <source>
        <dbReference type="ARBA" id="ARBA00022547"/>
    </source>
</evidence>
<keyword evidence="3 11" id="KW-0813">Transport</keyword>
<comment type="function">
    <text evidence="11 12">Key component of the proton channel; it plays a direct role in the translocation of protons across the membrane.</text>
</comment>
<evidence type="ECO:0000256" key="11">
    <source>
        <dbReference type="HAMAP-Rule" id="MF_01393"/>
    </source>
</evidence>
<protein>
    <recommendedName>
        <fullName evidence="11 12">ATP synthase subunit a</fullName>
    </recommendedName>
    <alternativeName>
        <fullName evidence="11">ATP synthase F0 sector subunit a</fullName>
    </alternativeName>
    <alternativeName>
        <fullName evidence="11">F-ATPase subunit 6</fullName>
    </alternativeName>
</protein>
<comment type="subcellular location">
    <subcellularLocation>
        <location evidence="11 12">Cell membrane</location>
        <topology evidence="11 12">Multi-pass membrane protein</topology>
    </subcellularLocation>
    <subcellularLocation>
        <location evidence="1">Membrane</location>
        <topology evidence="1">Multi-pass membrane protein</topology>
    </subcellularLocation>
</comment>
<accession>A0ABP7WTB8</accession>
<comment type="caution">
    <text evidence="13">The sequence shown here is derived from an EMBL/GenBank/DDBJ whole genome shotgun (WGS) entry which is preliminary data.</text>
</comment>
<evidence type="ECO:0000256" key="5">
    <source>
        <dbReference type="ARBA" id="ARBA00022692"/>
    </source>
</evidence>
<keyword evidence="4 11" id="KW-0138">CF(0)</keyword>
<feature type="transmembrane region" description="Helical" evidence="11">
    <location>
        <begin position="179"/>
        <end position="202"/>
    </location>
</feature>
<evidence type="ECO:0000256" key="1">
    <source>
        <dbReference type="ARBA" id="ARBA00004141"/>
    </source>
</evidence>
<dbReference type="NCBIfam" id="TIGR01131">
    <property type="entry name" value="ATP_synt_6_or_A"/>
    <property type="match status" value="1"/>
</dbReference>
<proteinExistence type="inferred from homology"/>
<keyword evidence="14" id="KW-1185">Reference proteome</keyword>